<dbReference type="PANTHER" id="PTHR33317">
    <property type="entry name" value="POLYNUCLEOTIDYL TRANSFERASE, RIBONUCLEASE H-LIKE SUPERFAMILY PROTEIN"/>
    <property type="match status" value="1"/>
</dbReference>
<protein>
    <recommendedName>
        <fullName evidence="5">YqgF/RNase H-like domain-containing protein</fullName>
    </recommendedName>
</protein>
<evidence type="ECO:0000256" key="3">
    <source>
        <dbReference type="ARBA" id="ARBA00022722"/>
    </source>
</evidence>
<dbReference type="InterPro" id="IPR005227">
    <property type="entry name" value="YqgF"/>
</dbReference>
<dbReference type="AlphaFoldDB" id="A0A381N3T8"/>
<gene>
    <name evidence="6" type="ORF">METZ01_LOCUS2115</name>
</gene>
<dbReference type="InterPro" id="IPR006641">
    <property type="entry name" value="YqgF/RNaseH-like_dom"/>
</dbReference>
<dbReference type="Gene3D" id="3.30.420.140">
    <property type="entry name" value="YqgF/RNase H-like domain"/>
    <property type="match status" value="1"/>
</dbReference>
<evidence type="ECO:0000256" key="1">
    <source>
        <dbReference type="ARBA" id="ARBA00022490"/>
    </source>
</evidence>
<evidence type="ECO:0000256" key="4">
    <source>
        <dbReference type="ARBA" id="ARBA00022801"/>
    </source>
</evidence>
<name>A0A381N3T8_9ZZZZ</name>
<keyword evidence="4" id="KW-0378">Hydrolase</keyword>
<reference evidence="6" key="1">
    <citation type="submission" date="2018-05" db="EMBL/GenBank/DDBJ databases">
        <authorList>
            <person name="Lanie J.A."/>
            <person name="Ng W.-L."/>
            <person name="Kazmierczak K.M."/>
            <person name="Andrzejewski T.M."/>
            <person name="Davidsen T.M."/>
            <person name="Wayne K.J."/>
            <person name="Tettelin H."/>
            <person name="Glass J.I."/>
            <person name="Rusch D."/>
            <person name="Podicherti R."/>
            <person name="Tsui H.-C.T."/>
            <person name="Winkler M.E."/>
        </authorList>
    </citation>
    <scope>NUCLEOTIDE SEQUENCE</scope>
</reference>
<organism evidence="6">
    <name type="scientific">marine metagenome</name>
    <dbReference type="NCBI Taxonomy" id="408172"/>
    <lineage>
        <taxon>unclassified sequences</taxon>
        <taxon>metagenomes</taxon>
        <taxon>ecological metagenomes</taxon>
    </lineage>
</organism>
<dbReference type="InterPro" id="IPR012337">
    <property type="entry name" value="RNaseH-like_sf"/>
</dbReference>
<proteinExistence type="inferred from homology"/>
<dbReference type="GO" id="GO:0016787">
    <property type="term" value="F:hydrolase activity"/>
    <property type="evidence" value="ECO:0007669"/>
    <property type="project" value="UniProtKB-KW"/>
</dbReference>
<evidence type="ECO:0000313" key="6">
    <source>
        <dbReference type="EMBL" id="SUZ49261.1"/>
    </source>
</evidence>
<feature type="domain" description="YqgF/RNase H-like" evidence="5">
    <location>
        <begin position="1"/>
        <end position="102"/>
    </location>
</feature>
<dbReference type="Pfam" id="PF03652">
    <property type="entry name" value="RuvX"/>
    <property type="match status" value="1"/>
</dbReference>
<dbReference type="SUPFAM" id="SSF53098">
    <property type="entry name" value="Ribonuclease H-like"/>
    <property type="match status" value="1"/>
</dbReference>
<sequence length="136" mass="14641">MRAVGIDLGEKRVGVAVSDSAGQIATPYEVLNRTGSREQDHSRIAAIVAEVEAEILIVGLPLSLDGSEGKAAREARGEAGLIESLLCIPVELHDERFTTVEAERVLKEQNLDALARRKVIDKVAAAIMLQAWLDGQ</sequence>
<dbReference type="EMBL" id="UINC01000111">
    <property type="protein sequence ID" value="SUZ49261.1"/>
    <property type="molecule type" value="Genomic_DNA"/>
</dbReference>
<evidence type="ECO:0000259" key="5">
    <source>
        <dbReference type="SMART" id="SM00732"/>
    </source>
</evidence>
<keyword evidence="1" id="KW-0963">Cytoplasm</keyword>
<dbReference type="GO" id="GO:0005829">
    <property type="term" value="C:cytosol"/>
    <property type="evidence" value="ECO:0007669"/>
    <property type="project" value="TreeGrafter"/>
</dbReference>
<dbReference type="SMART" id="SM00732">
    <property type="entry name" value="YqgFc"/>
    <property type="match status" value="1"/>
</dbReference>
<evidence type="ECO:0000256" key="2">
    <source>
        <dbReference type="ARBA" id="ARBA00022517"/>
    </source>
</evidence>
<dbReference type="HAMAP" id="MF_00651">
    <property type="entry name" value="Nuclease_YqgF"/>
    <property type="match status" value="1"/>
</dbReference>
<accession>A0A381N3T8</accession>
<keyword evidence="2" id="KW-0690">Ribosome biogenesis</keyword>
<dbReference type="GO" id="GO:0004518">
    <property type="term" value="F:nuclease activity"/>
    <property type="evidence" value="ECO:0007669"/>
    <property type="project" value="UniProtKB-KW"/>
</dbReference>
<dbReference type="InterPro" id="IPR037027">
    <property type="entry name" value="YqgF/RNaseH-like_dom_sf"/>
</dbReference>
<dbReference type="CDD" id="cd16964">
    <property type="entry name" value="YqgF"/>
    <property type="match status" value="1"/>
</dbReference>
<keyword evidence="3" id="KW-0540">Nuclease</keyword>
<dbReference type="NCBIfam" id="TIGR00250">
    <property type="entry name" value="RNAse_H_YqgF"/>
    <property type="match status" value="1"/>
</dbReference>
<dbReference type="PANTHER" id="PTHR33317:SF4">
    <property type="entry name" value="POLYNUCLEOTIDYL TRANSFERASE, RIBONUCLEASE H-LIKE SUPERFAMILY PROTEIN"/>
    <property type="match status" value="1"/>
</dbReference>
<dbReference type="GO" id="GO:0000967">
    <property type="term" value="P:rRNA 5'-end processing"/>
    <property type="evidence" value="ECO:0007669"/>
    <property type="project" value="TreeGrafter"/>
</dbReference>